<feature type="compositionally biased region" description="Low complexity" evidence="1">
    <location>
        <begin position="42"/>
        <end position="55"/>
    </location>
</feature>
<dbReference type="AlphaFoldDB" id="A0AAN8IK94"/>
<protein>
    <submittedName>
        <fullName evidence="2">Uncharacterized protein</fullName>
    </submittedName>
</protein>
<evidence type="ECO:0000313" key="2">
    <source>
        <dbReference type="EMBL" id="KAK5950947.1"/>
    </source>
</evidence>
<evidence type="ECO:0000256" key="1">
    <source>
        <dbReference type="SAM" id="MobiDB-lite"/>
    </source>
</evidence>
<comment type="caution">
    <text evidence="2">The sequence shown here is derived from an EMBL/GenBank/DDBJ whole genome shotgun (WGS) entry which is preliminary data.</text>
</comment>
<keyword evidence="3" id="KW-1185">Reference proteome</keyword>
<reference evidence="2 3" key="1">
    <citation type="submission" date="2022-12" db="EMBL/GenBank/DDBJ databases">
        <title>Genomic features and morphological characterization of a novel Knufia sp. strain isolated from spacecraft assembly facility.</title>
        <authorList>
            <person name="Teixeira M."/>
            <person name="Chander A.M."/>
            <person name="Stajich J.E."/>
            <person name="Venkateswaran K."/>
        </authorList>
    </citation>
    <scope>NUCLEOTIDE SEQUENCE [LARGE SCALE GENOMIC DNA]</scope>
    <source>
        <strain evidence="2 3">FJI-L2-BK-P2</strain>
    </source>
</reference>
<sequence>MTTGSQPTLRRTTDGAYAHPESSDLLRLPFFRSQVLKQENDAASSKKQGSKAKPSVVKTESSPEVKVSSLPRSSSAGSEDRATSGGSDLSQAAHFPSLRKRPLDLAGEHPIQLPQQPVRIYVQSEKQPHAIEATLPYVMSGKVVARLPKVVVPASPGLVQSTLSSMKPMVVYSQYECDDGCRSRGTCVHFSFLLGCRQVPDGLICPTCQVAQVERPYAAQRICPRHNKRTLSQFTPNLPEDYLPTIAQQQRAFEIFERSWNGDSEGVPTKVSKRVHDGAVGRIQDVGSIENADCPTDGDDSVLPSIKTDDLDSEHARKKRKTSADNGAKIRKYSSDKENNIDGKPESAENGNRLDRDSQADDVERTPRPSALVNDYAEAGATVDSNFWSPSLPPWSPEPNLDLFS</sequence>
<feature type="region of interest" description="Disordered" evidence="1">
    <location>
        <begin position="1"/>
        <end position="24"/>
    </location>
</feature>
<feature type="region of interest" description="Disordered" evidence="1">
    <location>
        <begin position="286"/>
        <end position="405"/>
    </location>
</feature>
<feature type="region of interest" description="Disordered" evidence="1">
    <location>
        <begin position="37"/>
        <end position="93"/>
    </location>
</feature>
<gene>
    <name evidence="2" type="ORF">OHC33_008019</name>
</gene>
<feature type="compositionally biased region" description="Basic and acidic residues" evidence="1">
    <location>
        <begin position="333"/>
        <end position="367"/>
    </location>
</feature>
<evidence type="ECO:0000313" key="3">
    <source>
        <dbReference type="Proteomes" id="UP001316803"/>
    </source>
</evidence>
<name>A0AAN8IK94_9EURO</name>
<proteinExistence type="predicted"/>
<dbReference type="EMBL" id="JAKLMC020000023">
    <property type="protein sequence ID" value="KAK5950947.1"/>
    <property type="molecule type" value="Genomic_DNA"/>
</dbReference>
<organism evidence="2 3">
    <name type="scientific">Knufia fluminis</name>
    <dbReference type="NCBI Taxonomy" id="191047"/>
    <lineage>
        <taxon>Eukaryota</taxon>
        <taxon>Fungi</taxon>
        <taxon>Dikarya</taxon>
        <taxon>Ascomycota</taxon>
        <taxon>Pezizomycotina</taxon>
        <taxon>Eurotiomycetes</taxon>
        <taxon>Chaetothyriomycetidae</taxon>
        <taxon>Chaetothyriales</taxon>
        <taxon>Trichomeriaceae</taxon>
        <taxon>Knufia</taxon>
    </lineage>
</organism>
<accession>A0AAN8IK94</accession>
<feature type="compositionally biased region" description="Polar residues" evidence="1">
    <location>
        <begin position="1"/>
        <end position="10"/>
    </location>
</feature>
<dbReference type="Proteomes" id="UP001316803">
    <property type="component" value="Unassembled WGS sequence"/>
</dbReference>